<proteinExistence type="predicted"/>
<dbReference type="OrthoDB" id="6437136at2759"/>
<organism evidence="2 3">
    <name type="scientific">Argiope bruennichi</name>
    <name type="common">Wasp spider</name>
    <name type="synonym">Aranea bruennichi</name>
    <dbReference type="NCBI Taxonomy" id="94029"/>
    <lineage>
        <taxon>Eukaryota</taxon>
        <taxon>Metazoa</taxon>
        <taxon>Ecdysozoa</taxon>
        <taxon>Arthropoda</taxon>
        <taxon>Chelicerata</taxon>
        <taxon>Arachnida</taxon>
        <taxon>Araneae</taxon>
        <taxon>Araneomorphae</taxon>
        <taxon>Entelegynae</taxon>
        <taxon>Araneoidea</taxon>
        <taxon>Araneidae</taxon>
        <taxon>Argiope</taxon>
    </lineage>
</organism>
<accession>A0A8T0F4M4</accession>
<reference evidence="2" key="2">
    <citation type="submission" date="2020-06" db="EMBL/GenBank/DDBJ databases">
        <authorList>
            <person name="Sheffer M."/>
        </authorList>
    </citation>
    <scope>NUCLEOTIDE SEQUENCE</scope>
</reference>
<feature type="signal peptide" evidence="1">
    <location>
        <begin position="1"/>
        <end position="21"/>
    </location>
</feature>
<feature type="chain" id="PRO_5035787225" evidence="1">
    <location>
        <begin position="22"/>
        <end position="122"/>
    </location>
</feature>
<name>A0A8T0F4M4_ARGBR</name>
<protein>
    <submittedName>
        <fullName evidence="2">Uncharacterized protein</fullName>
    </submittedName>
</protein>
<dbReference type="AlphaFoldDB" id="A0A8T0F4M4"/>
<dbReference type="EMBL" id="JABXBU010000015">
    <property type="protein sequence ID" value="KAF8786097.1"/>
    <property type="molecule type" value="Genomic_DNA"/>
</dbReference>
<reference evidence="2" key="1">
    <citation type="journal article" date="2020" name="bioRxiv">
        <title>Chromosome-level reference genome of the European wasp spider Argiope bruennichi: a resource for studies on range expansion and evolutionary adaptation.</title>
        <authorList>
            <person name="Sheffer M.M."/>
            <person name="Hoppe A."/>
            <person name="Krehenwinkel H."/>
            <person name="Uhl G."/>
            <person name="Kuss A.W."/>
            <person name="Jensen L."/>
            <person name="Jensen C."/>
            <person name="Gillespie R.G."/>
            <person name="Hoff K.J."/>
            <person name="Prost S."/>
        </authorList>
    </citation>
    <scope>NUCLEOTIDE SEQUENCE</scope>
</reference>
<evidence type="ECO:0000256" key="1">
    <source>
        <dbReference type="SAM" id="SignalP"/>
    </source>
</evidence>
<evidence type="ECO:0000313" key="3">
    <source>
        <dbReference type="Proteomes" id="UP000807504"/>
    </source>
</evidence>
<keyword evidence="3" id="KW-1185">Reference proteome</keyword>
<gene>
    <name evidence="2" type="ORF">HNY73_007860</name>
</gene>
<keyword evidence="1" id="KW-0732">Signal</keyword>
<evidence type="ECO:0000313" key="2">
    <source>
        <dbReference type="EMBL" id="KAF8786097.1"/>
    </source>
</evidence>
<dbReference type="OMA" id="RLLMMLC"/>
<comment type="caution">
    <text evidence="2">The sequence shown here is derived from an EMBL/GenBank/DDBJ whole genome shotgun (WGS) entry which is preliminary data.</text>
</comment>
<sequence length="122" mass="12470">MNSAVFLQIFACLLLSGTNDASTLGDEKVLHGGHGVKEGGIGAKDQAGTGYGGHKGGVKSTGYSRGFSYGTGHDTGKSVSVGDEEFGGKGFGDKEFRGYGLGGLGYGGLGFGTFRAPFLFFR</sequence>
<dbReference type="Proteomes" id="UP000807504">
    <property type="component" value="Unassembled WGS sequence"/>
</dbReference>